<feature type="transmembrane region" description="Helical" evidence="10">
    <location>
        <begin position="142"/>
        <end position="160"/>
    </location>
</feature>
<dbReference type="InterPro" id="IPR036890">
    <property type="entry name" value="HATPase_C_sf"/>
</dbReference>
<dbReference type="FunFam" id="3.30.565.10:FF:000010">
    <property type="entry name" value="Sensor histidine kinase RcsC"/>
    <property type="match status" value="1"/>
</dbReference>
<comment type="function">
    <text evidence="7">Member of the two-component regulatory system BvgS/BvgA. Phosphorylates BvgA via a four-step phosphorelay in response to environmental signals.</text>
</comment>
<evidence type="ECO:0000313" key="13">
    <source>
        <dbReference type="Proteomes" id="UP000718593"/>
    </source>
</evidence>
<keyword evidence="10" id="KW-0472">Membrane</keyword>
<feature type="transmembrane region" description="Helical" evidence="10">
    <location>
        <begin position="62"/>
        <end position="80"/>
    </location>
</feature>
<name>A0A930BRG8_9RHOO</name>
<dbReference type="Proteomes" id="UP000718593">
    <property type="component" value="Unassembled WGS sequence"/>
</dbReference>
<dbReference type="Pfam" id="PF00512">
    <property type="entry name" value="HisKA"/>
    <property type="match status" value="1"/>
</dbReference>
<dbReference type="Gene3D" id="1.10.287.130">
    <property type="match status" value="1"/>
</dbReference>
<evidence type="ECO:0000256" key="4">
    <source>
        <dbReference type="ARBA" id="ARBA00022679"/>
    </source>
</evidence>
<evidence type="ECO:0000256" key="3">
    <source>
        <dbReference type="ARBA" id="ARBA00022553"/>
    </source>
</evidence>
<dbReference type="Gene3D" id="3.30.565.10">
    <property type="entry name" value="Histidine kinase-like ATPase, C-terminal domain"/>
    <property type="match status" value="1"/>
</dbReference>
<comment type="caution">
    <text evidence="12">The sequence shown here is derived from an EMBL/GenBank/DDBJ whole genome shotgun (WGS) entry which is preliminary data.</text>
</comment>
<reference evidence="12" key="1">
    <citation type="submission" date="2020-04" db="EMBL/GenBank/DDBJ databases">
        <title>Deep metagenomics examines the oral microbiome during advanced dental caries in children, revealing novel taxa and co-occurrences with host molecules.</title>
        <authorList>
            <person name="Baker J.L."/>
            <person name="Morton J.T."/>
            <person name="Dinis M."/>
            <person name="Alvarez R."/>
            <person name="Tran N.C."/>
            <person name="Knight R."/>
            <person name="Edlund A."/>
        </authorList>
    </citation>
    <scope>NUCLEOTIDE SEQUENCE</scope>
    <source>
        <strain evidence="12">JCVI_32_bin.24</strain>
    </source>
</reference>
<sequence length="486" mass="52818">MISNLDVWSDAPDSAPGDEAACAQRRRQRRSMLAAVGGSYLIDALLLGLFALAGTVQTSVPAAYFAAGLGHVVLFSLLWRGDFSERLASRQLVEWQVAYAVAVQLVFVAWVPAITTYFLSIIFIVFAFASLRLGIRNALIMWALAILATGAVLVAFRGNRVGVASPSTFEAVVIWASFAMVLLRCLLLGYYATRLRLRIFQDNLNLAEEIAERKAMEAELEKHHLHLEELVEERTRALSVAKEAAEAANRAKNTFLSTMSHELLTPLSGMMGLTELLKRRVGDAQSRDFLDRIGDTQSRLLHVINSVLEFSKLEAGRLSMECSAFTLDSVMQRVAAQIAVPAEQKGVALEIADLSAWNGVPVFGDAQRIGQILIELTGNALKFTEQGMVRVGCQVSELPGEALLCRFEVSDTGIGIPPDKLESVFNDFEQVDGSYARSYSGIGLGLAICRQLAELMGGRIGVSSEPGVGSTFWLSVRLLKDSGATA</sequence>
<dbReference type="InterPro" id="IPR036097">
    <property type="entry name" value="HisK_dim/P_sf"/>
</dbReference>
<evidence type="ECO:0000256" key="2">
    <source>
        <dbReference type="ARBA" id="ARBA00012438"/>
    </source>
</evidence>
<dbReference type="GO" id="GO:0000155">
    <property type="term" value="F:phosphorelay sensor kinase activity"/>
    <property type="evidence" value="ECO:0007669"/>
    <property type="project" value="InterPro"/>
</dbReference>
<dbReference type="CDD" id="cd16922">
    <property type="entry name" value="HATPase_EvgS-ArcB-TorS-like"/>
    <property type="match status" value="1"/>
</dbReference>
<keyword evidence="3" id="KW-0597">Phosphoprotein</keyword>
<dbReference type="EC" id="2.7.13.3" evidence="2"/>
<dbReference type="PANTHER" id="PTHR43047">
    <property type="entry name" value="TWO-COMPONENT HISTIDINE PROTEIN KINASE"/>
    <property type="match status" value="1"/>
</dbReference>
<dbReference type="EMBL" id="JABZMI010000109">
    <property type="protein sequence ID" value="MBF1164768.1"/>
    <property type="molecule type" value="Genomic_DNA"/>
</dbReference>
<keyword evidence="6" id="KW-0902">Two-component regulatory system</keyword>
<protein>
    <recommendedName>
        <fullName evidence="8">Virulence sensor protein BvgS</fullName>
        <ecNumber evidence="2">2.7.13.3</ecNumber>
    </recommendedName>
</protein>
<dbReference type="InterPro" id="IPR003661">
    <property type="entry name" value="HisK_dim/P_dom"/>
</dbReference>
<evidence type="ECO:0000256" key="6">
    <source>
        <dbReference type="ARBA" id="ARBA00023012"/>
    </source>
</evidence>
<feature type="domain" description="Histidine kinase" evidence="11">
    <location>
        <begin position="258"/>
        <end position="480"/>
    </location>
</feature>
<evidence type="ECO:0000259" key="11">
    <source>
        <dbReference type="PROSITE" id="PS50109"/>
    </source>
</evidence>
<dbReference type="InterPro" id="IPR004358">
    <property type="entry name" value="Sig_transdc_His_kin-like_C"/>
</dbReference>
<dbReference type="SUPFAM" id="SSF55874">
    <property type="entry name" value="ATPase domain of HSP90 chaperone/DNA topoisomerase II/histidine kinase"/>
    <property type="match status" value="1"/>
</dbReference>
<gene>
    <name evidence="12" type="ORF">HXL68_06985</name>
</gene>
<proteinExistence type="predicted"/>
<evidence type="ECO:0000256" key="1">
    <source>
        <dbReference type="ARBA" id="ARBA00000085"/>
    </source>
</evidence>
<dbReference type="InterPro" id="IPR003594">
    <property type="entry name" value="HATPase_dom"/>
</dbReference>
<evidence type="ECO:0000256" key="9">
    <source>
        <dbReference type="SAM" id="Coils"/>
    </source>
</evidence>
<evidence type="ECO:0000256" key="7">
    <source>
        <dbReference type="ARBA" id="ARBA00058004"/>
    </source>
</evidence>
<dbReference type="SMART" id="SM00388">
    <property type="entry name" value="HisKA"/>
    <property type="match status" value="1"/>
</dbReference>
<keyword evidence="5" id="KW-0418">Kinase</keyword>
<feature type="transmembrane region" description="Helical" evidence="10">
    <location>
        <begin position="117"/>
        <end position="135"/>
    </location>
</feature>
<evidence type="ECO:0000313" key="12">
    <source>
        <dbReference type="EMBL" id="MBF1164768.1"/>
    </source>
</evidence>
<feature type="transmembrane region" description="Helical" evidence="10">
    <location>
        <begin position="172"/>
        <end position="192"/>
    </location>
</feature>
<keyword evidence="10" id="KW-0812">Transmembrane</keyword>
<evidence type="ECO:0000256" key="8">
    <source>
        <dbReference type="ARBA" id="ARBA00070152"/>
    </source>
</evidence>
<dbReference type="InterPro" id="IPR005467">
    <property type="entry name" value="His_kinase_dom"/>
</dbReference>
<dbReference type="PRINTS" id="PR00344">
    <property type="entry name" value="BCTRLSENSOR"/>
</dbReference>
<keyword evidence="4" id="KW-0808">Transferase</keyword>
<feature type="coiled-coil region" evidence="9">
    <location>
        <begin position="201"/>
        <end position="233"/>
    </location>
</feature>
<dbReference type="CDD" id="cd00082">
    <property type="entry name" value="HisKA"/>
    <property type="match status" value="1"/>
</dbReference>
<dbReference type="AlphaFoldDB" id="A0A930BRG8"/>
<dbReference type="SUPFAM" id="SSF47384">
    <property type="entry name" value="Homodimeric domain of signal transducing histidine kinase"/>
    <property type="match status" value="1"/>
</dbReference>
<keyword evidence="10" id="KW-1133">Transmembrane helix</keyword>
<evidence type="ECO:0000256" key="10">
    <source>
        <dbReference type="SAM" id="Phobius"/>
    </source>
</evidence>
<evidence type="ECO:0000256" key="5">
    <source>
        <dbReference type="ARBA" id="ARBA00022777"/>
    </source>
</evidence>
<dbReference type="SMART" id="SM00387">
    <property type="entry name" value="HATPase_c"/>
    <property type="match status" value="1"/>
</dbReference>
<dbReference type="PROSITE" id="PS50109">
    <property type="entry name" value="HIS_KIN"/>
    <property type="match status" value="1"/>
</dbReference>
<accession>A0A930BRG8</accession>
<comment type="catalytic activity">
    <reaction evidence="1">
        <text>ATP + protein L-histidine = ADP + protein N-phospho-L-histidine.</text>
        <dbReference type="EC" id="2.7.13.3"/>
    </reaction>
</comment>
<keyword evidence="9" id="KW-0175">Coiled coil</keyword>
<organism evidence="12 13">
    <name type="scientific">Dechloromonas agitata</name>
    <dbReference type="NCBI Taxonomy" id="73030"/>
    <lineage>
        <taxon>Bacteria</taxon>
        <taxon>Pseudomonadati</taxon>
        <taxon>Pseudomonadota</taxon>
        <taxon>Betaproteobacteria</taxon>
        <taxon>Rhodocyclales</taxon>
        <taxon>Azonexaceae</taxon>
        <taxon>Dechloromonas</taxon>
    </lineage>
</organism>
<dbReference type="Pfam" id="PF02518">
    <property type="entry name" value="HATPase_c"/>
    <property type="match status" value="1"/>
</dbReference>
<feature type="transmembrane region" description="Helical" evidence="10">
    <location>
        <begin position="33"/>
        <end position="56"/>
    </location>
</feature>